<reference evidence="6 7" key="1">
    <citation type="journal article" date="2016" name="Environ. Microbiol.">
        <title>New Methyloceanibacter diversity from North Sea sediments includes methanotroph containing solely the soluble methane monooxygenase.</title>
        <authorList>
            <person name="Vekeman B."/>
            <person name="Kerckhof F.M."/>
            <person name="Cremers G."/>
            <person name="de Vos P."/>
            <person name="Vandamme P."/>
            <person name="Boon N."/>
            <person name="Op den Camp H.J."/>
            <person name="Heylen K."/>
        </authorList>
    </citation>
    <scope>NUCLEOTIDE SEQUENCE [LARGE SCALE GENOMIC DNA]</scope>
    <source>
        <strain evidence="6 7">R-67176</strain>
    </source>
</reference>
<dbReference type="InterPro" id="IPR001775">
    <property type="entry name" value="GspD/PilQ"/>
</dbReference>
<gene>
    <name evidence="6" type="ORF">AUC70_01030</name>
</gene>
<evidence type="ECO:0000256" key="3">
    <source>
        <dbReference type="SAM" id="SignalP"/>
    </source>
</evidence>
<dbReference type="Pfam" id="PF13629">
    <property type="entry name" value="T2SS-T3SS_pil_N"/>
    <property type="match status" value="1"/>
</dbReference>
<dbReference type="AlphaFoldDB" id="A0A1E3VPT5"/>
<comment type="caution">
    <text evidence="6">The sequence shown here is derived from an EMBL/GenBank/DDBJ whole genome shotgun (WGS) entry which is preliminary data.</text>
</comment>
<dbReference type="Pfam" id="PF00263">
    <property type="entry name" value="Secretin"/>
    <property type="match status" value="1"/>
</dbReference>
<feature type="domain" description="Pilus formation protein N-terminal" evidence="5">
    <location>
        <begin position="58"/>
        <end position="127"/>
    </location>
</feature>
<dbReference type="Proteomes" id="UP000094172">
    <property type="component" value="Unassembled WGS sequence"/>
</dbReference>
<evidence type="ECO:0000313" key="7">
    <source>
        <dbReference type="Proteomes" id="UP000094172"/>
    </source>
</evidence>
<dbReference type="GO" id="GO:0009306">
    <property type="term" value="P:protein secretion"/>
    <property type="evidence" value="ECO:0007669"/>
    <property type="project" value="InterPro"/>
</dbReference>
<proteinExistence type="inferred from homology"/>
<evidence type="ECO:0000259" key="4">
    <source>
        <dbReference type="Pfam" id="PF00263"/>
    </source>
</evidence>
<name>A0A1E3VPT5_9HYPH</name>
<dbReference type="STRING" id="1774970.AUC70_01030"/>
<dbReference type="GO" id="GO:0015627">
    <property type="term" value="C:type II protein secretion system complex"/>
    <property type="evidence" value="ECO:0007669"/>
    <property type="project" value="TreeGrafter"/>
</dbReference>
<accession>A0A1E3VPT5</accession>
<protein>
    <submittedName>
        <fullName evidence="6">Uncharacterized protein</fullName>
    </submittedName>
</protein>
<dbReference type="PANTHER" id="PTHR30332">
    <property type="entry name" value="PROBABLE GENERAL SECRETION PATHWAY PROTEIN D"/>
    <property type="match status" value="1"/>
</dbReference>
<keyword evidence="3" id="KW-0732">Signal</keyword>
<evidence type="ECO:0000256" key="1">
    <source>
        <dbReference type="RuleBase" id="RU004003"/>
    </source>
</evidence>
<keyword evidence="7" id="KW-1185">Reference proteome</keyword>
<dbReference type="InterPro" id="IPR032789">
    <property type="entry name" value="T2SS-T3SS_pil_N"/>
</dbReference>
<evidence type="ECO:0000313" key="6">
    <source>
        <dbReference type="EMBL" id="ODR95535.1"/>
    </source>
</evidence>
<feature type="chain" id="PRO_5009138442" evidence="3">
    <location>
        <begin position="27"/>
        <end position="531"/>
    </location>
</feature>
<organism evidence="6 7">
    <name type="scientific">Methyloceanibacter stevinii</name>
    <dbReference type="NCBI Taxonomy" id="1774970"/>
    <lineage>
        <taxon>Bacteria</taxon>
        <taxon>Pseudomonadati</taxon>
        <taxon>Pseudomonadota</taxon>
        <taxon>Alphaproteobacteria</taxon>
        <taxon>Hyphomicrobiales</taxon>
        <taxon>Hyphomicrobiaceae</taxon>
        <taxon>Methyloceanibacter</taxon>
    </lineage>
</organism>
<evidence type="ECO:0000259" key="5">
    <source>
        <dbReference type="Pfam" id="PF13629"/>
    </source>
</evidence>
<dbReference type="PANTHER" id="PTHR30332:SF17">
    <property type="entry name" value="TYPE IV PILIATION SYSTEM PROTEIN DR_0774-RELATED"/>
    <property type="match status" value="1"/>
</dbReference>
<evidence type="ECO:0000256" key="2">
    <source>
        <dbReference type="SAM" id="MobiDB-lite"/>
    </source>
</evidence>
<feature type="region of interest" description="Disordered" evidence="2">
    <location>
        <begin position="280"/>
        <end position="303"/>
    </location>
</feature>
<feature type="domain" description="Type II/III secretion system secretin-like" evidence="4">
    <location>
        <begin position="317"/>
        <end position="478"/>
    </location>
</feature>
<sequence>MTNTTKKGKRMRRSLFAALFLPAAIAAVLAAAAMTMAPQTGYAQSYHQSLLRVGDGQVRQIKLGLNKSMIVELPRPVREVMVSNPEQIDAVMQSATRAYLIGKNLGEANILFIDNNGGQVAVLEVTIERDLGALENLIARLVPGSRVHVETVGQNVVLTGSVPTPIDATRASEIVNSFLDSGAAPTSTTAGGGGAAVTINNSSGGGSSGGNQGSSRVINMITVEGREQVLLKVSVVEMERNVVKQLGVDLAAIVNSGNFGFAALSALPYPINGAVGAPRAGCSRRRSAQSRRQSPGAALAGAGWQSGTSQVDAVLRALDQNGLIRTLAEPNLTAISGETANFLAGGEFPIPVAQQLDQITVEFKKFGIGLSFTPVVMSEGLISLKISTEVSELSTEGAVVLRNISIPALKVRRAETAVELPSGGSIVIAGLLSDQSRQAISGYPGLKSLPVLGTLFRSRDFQSKETELVVLVTPYVVKPAARQQLARPDDGFAWASDVNSDLLGQMNRIYGRDPERAPVGDYAGDVGFIVE</sequence>
<dbReference type="InterPro" id="IPR004846">
    <property type="entry name" value="T2SS/T3SS_dom"/>
</dbReference>
<feature type="signal peptide" evidence="3">
    <location>
        <begin position="1"/>
        <end position="26"/>
    </location>
</feature>
<comment type="similarity">
    <text evidence="1">Belongs to the bacterial secretin family.</text>
</comment>
<dbReference type="EMBL" id="LPWE01000010">
    <property type="protein sequence ID" value="ODR95535.1"/>
    <property type="molecule type" value="Genomic_DNA"/>
</dbReference>
<dbReference type="InterPro" id="IPR050810">
    <property type="entry name" value="Bact_Secretion_Sys_Channel"/>
</dbReference>
<dbReference type="PRINTS" id="PR00811">
    <property type="entry name" value="BCTERIALGSPD"/>
</dbReference>